<dbReference type="CDD" id="cd04301">
    <property type="entry name" value="NAT_SF"/>
    <property type="match status" value="1"/>
</dbReference>
<name>A0A1D8CX46_CHLLM</name>
<evidence type="ECO:0000259" key="3">
    <source>
        <dbReference type="PROSITE" id="PS51186"/>
    </source>
</evidence>
<dbReference type="InterPro" id="IPR016181">
    <property type="entry name" value="Acyl_CoA_acyltransferase"/>
</dbReference>
<keyword evidence="2" id="KW-0012">Acyltransferase</keyword>
<feature type="domain" description="N-acetyltransferase" evidence="3">
    <location>
        <begin position="3"/>
        <end position="163"/>
    </location>
</feature>
<reference evidence="4" key="1">
    <citation type="submission" date="2016-09" db="EMBL/GenBank/DDBJ databases">
        <title>Genome sequence of Chlorobaculum limnaeum.</title>
        <authorList>
            <person name="Liu Z."/>
            <person name="Tank M."/>
            <person name="Bryant D.A."/>
        </authorList>
    </citation>
    <scope>NUCLEOTIDE SEQUENCE [LARGE SCALE GENOMIC DNA]</scope>
    <source>
        <strain evidence="4">DSM 1677</strain>
    </source>
</reference>
<keyword evidence="1" id="KW-0808">Transferase</keyword>
<dbReference type="Gene3D" id="3.40.630.30">
    <property type="match status" value="1"/>
</dbReference>
<dbReference type="SUPFAM" id="SSF55729">
    <property type="entry name" value="Acyl-CoA N-acyltransferases (Nat)"/>
    <property type="match status" value="1"/>
</dbReference>
<dbReference type="Proteomes" id="UP000095185">
    <property type="component" value="Chromosome"/>
</dbReference>
<dbReference type="AlphaFoldDB" id="A0A1D8CX46"/>
<dbReference type="PROSITE" id="PS51186">
    <property type="entry name" value="GNAT"/>
    <property type="match status" value="1"/>
</dbReference>
<dbReference type="PANTHER" id="PTHR43877:SF2">
    <property type="entry name" value="AMINOALKYLPHOSPHONATE N-ACETYLTRANSFERASE-RELATED"/>
    <property type="match status" value="1"/>
</dbReference>
<protein>
    <submittedName>
        <fullName evidence="4">GNAT family N-acetyltransferase</fullName>
    </submittedName>
</protein>
<dbReference type="PANTHER" id="PTHR43877">
    <property type="entry name" value="AMINOALKYLPHOSPHONATE N-ACETYLTRANSFERASE-RELATED-RELATED"/>
    <property type="match status" value="1"/>
</dbReference>
<evidence type="ECO:0000256" key="2">
    <source>
        <dbReference type="ARBA" id="ARBA00023315"/>
    </source>
</evidence>
<dbReference type="KEGG" id="clz:BIU88_04675"/>
<dbReference type="GO" id="GO:0016747">
    <property type="term" value="F:acyltransferase activity, transferring groups other than amino-acyl groups"/>
    <property type="evidence" value="ECO:0007669"/>
    <property type="project" value="InterPro"/>
</dbReference>
<evidence type="ECO:0000313" key="4">
    <source>
        <dbReference type="EMBL" id="AOS83496.1"/>
    </source>
</evidence>
<dbReference type="EMBL" id="CP017305">
    <property type="protein sequence ID" value="AOS83496.1"/>
    <property type="molecule type" value="Genomic_DNA"/>
</dbReference>
<dbReference type="InterPro" id="IPR000182">
    <property type="entry name" value="GNAT_dom"/>
</dbReference>
<keyword evidence="5" id="KW-1185">Reference proteome</keyword>
<accession>A0A1D8CX46</accession>
<dbReference type="InterPro" id="IPR050832">
    <property type="entry name" value="Bact_Acetyltransf"/>
</dbReference>
<evidence type="ECO:0000256" key="1">
    <source>
        <dbReference type="ARBA" id="ARBA00022679"/>
    </source>
</evidence>
<dbReference type="Pfam" id="PF00583">
    <property type="entry name" value="Acetyltransf_1"/>
    <property type="match status" value="1"/>
</dbReference>
<proteinExistence type="predicted"/>
<evidence type="ECO:0000313" key="5">
    <source>
        <dbReference type="Proteomes" id="UP000095185"/>
    </source>
</evidence>
<dbReference type="RefSeq" id="WP_069809213.1">
    <property type="nucleotide sequence ID" value="NZ_CP017305.1"/>
</dbReference>
<sequence length="163" mass="17541">MAVELLPVSADDIEEMAGIFNYYVEHSLATYTDTPVSTERFEALMSFAPGYPALVARDADGAVVGFGLLRPYSPIPAFDRAAELTCFLAKGYTGRGIGSMILQALQSGAVEIGIESIVATVSSLNEGSLRFHLARGFTEQGRLAGIGSRNGRRFDVVYLQKIL</sequence>
<organism evidence="4 5">
    <name type="scientific">Chlorobaculum limnaeum</name>
    <dbReference type="NCBI Taxonomy" id="274537"/>
    <lineage>
        <taxon>Bacteria</taxon>
        <taxon>Pseudomonadati</taxon>
        <taxon>Chlorobiota</taxon>
        <taxon>Chlorobiia</taxon>
        <taxon>Chlorobiales</taxon>
        <taxon>Chlorobiaceae</taxon>
        <taxon>Chlorobaculum</taxon>
    </lineage>
</organism>
<gene>
    <name evidence="4" type="ORF">BIU88_04675</name>
</gene>
<dbReference type="STRING" id="274537.BIU88_04675"/>